<dbReference type="Proteomes" id="UP000185352">
    <property type="component" value="Segment"/>
</dbReference>
<evidence type="ECO:0000313" key="36">
    <source>
        <dbReference type="EMBL" id="AIX37954.1"/>
    </source>
</evidence>
<proteinExistence type="predicted"/>
<dbReference type="Proteomes" id="UP000185371">
    <property type="component" value="Segment"/>
</dbReference>
<dbReference type="GeneID" id="24171583"/>
<dbReference type="EMBL" id="KJ019165">
    <property type="protein sequence ID" value="AIX47089.1"/>
    <property type="molecule type" value="Genomic_DNA"/>
</dbReference>
<dbReference type="EMBL" id="KJ019079">
    <property type="protein sequence ID" value="AIX26251.1"/>
    <property type="molecule type" value="Genomic_DNA"/>
</dbReference>
<dbReference type="EMBL" id="KJ019162">
    <property type="protein sequence ID" value="AIX46446.1"/>
    <property type="molecule type" value="Genomic_DNA"/>
</dbReference>
<dbReference type="EMBL" id="KJ019115">
    <property type="protein sequence ID" value="AIX35295.1"/>
    <property type="molecule type" value="Genomic_DNA"/>
</dbReference>
<dbReference type="EMBL" id="KJ019125">
    <property type="protein sequence ID" value="AIX37518.1"/>
    <property type="molecule type" value="Genomic_DNA"/>
</dbReference>
<evidence type="ECO:0000313" key="46">
    <source>
        <dbReference type="EMBL" id="AIX47089.1"/>
    </source>
</evidence>
<dbReference type="Proteomes" id="UP000185355">
    <property type="component" value="Segment"/>
</dbReference>
<dbReference type="EMBL" id="KJ019029">
    <property type="protein sequence ID" value="AIX15003.1"/>
    <property type="molecule type" value="Genomic_DNA"/>
</dbReference>
<dbReference type="EMBL" id="KJ019048">
    <property type="protein sequence ID" value="AIX19194.1"/>
    <property type="molecule type" value="Genomic_DNA"/>
</dbReference>
<evidence type="ECO:0000313" key="38">
    <source>
        <dbReference type="EMBL" id="AIX38605.1"/>
    </source>
</evidence>
<evidence type="ECO:0000313" key="1">
    <source>
        <dbReference type="EMBL" id="AIX14785.1"/>
    </source>
</evidence>
<evidence type="ECO:0000313" key="8">
    <source>
        <dbReference type="EMBL" id="AIX18758.1"/>
    </source>
</evidence>
<dbReference type="EMBL" id="KJ019046">
    <property type="protein sequence ID" value="AIX18758.1"/>
    <property type="molecule type" value="Genomic_DNA"/>
</dbReference>
<dbReference type="Proteomes" id="UP000185384">
    <property type="component" value="Segment"/>
</dbReference>
<evidence type="ECO:0000313" key="27">
    <source>
        <dbReference type="EMBL" id="AIX35295.1"/>
    </source>
</evidence>
<dbReference type="Proteomes" id="UP000185353">
    <property type="component" value="Segment"/>
</dbReference>
<dbReference type="EMBL" id="KJ019072">
    <property type="protein sequence ID" value="AIX24732.1"/>
    <property type="molecule type" value="Genomic_DNA"/>
</dbReference>
<dbReference type="Proteomes" id="UP000185359">
    <property type="component" value="Segment"/>
</dbReference>
<dbReference type="EMBL" id="KJ019050">
    <property type="protein sequence ID" value="AIX19629.1"/>
    <property type="molecule type" value="Genomic_DNA"/>
</dbReference>
<evidence type="ECO:0000313" key="37">
    <source>
        <dbReference type="EMBL" id="AIX38387.1"/>
    </source>
</evidence>
<dbReference type="EMBL" id="KJ019119">
    <property type="protein sequence ID" value="AIX36156.1"/>
    <property type="molecule type" value="Genomic_DNA"/>
</dbReference>
<dbReference type="Proteomes" id="UP000185369">
    <property type="component" value="Segment"/>
</dbReference>
<evidence type="ECO:0000313" key="44">
    <source>
        <dbReference type="EMBL" id="AIX46446.1"/>
    </source>
</evidence>
<dbReference type="EMBL" id="KJ019112">
    <property type="protein sequence ID" value="AIX34651.1"/>
    <property type="molecule type" value="Genomic_DNA"/>
</dbReference>
<evidence type="ECO:0000313" key="15">
    <source>
        <dbReference type="EMBL" id="AIX24298.1"/>
    </source>
</evidence>
<evidence type="ECO:0000313" key="6">
    <source>
        <dbReference type="EMBL" id="AIX16294.1"/>
    </source>
</evidence>
<evidence type="ECO:0000313" key="10">
    <source>
        <dbReference type="EMBL" id="AIX19194.1"/>
    </source>
</evidence>
<dbReference type="KEGG" id="vg:24171583"/>
<dbReference type="EMBL" id="KJ019070">
    <property type="protein sequence ID" value="AIX24298.1"/>
    <property type="molecule type" value="Genomic_DNA"/>
</dbReference>
<dbReference type="EMBL" id="KJ019077">
    <property type="protein sequence ID" value="AIX25816.1"/>
    <property type="molecule type" value="Genomic_DNA"/>
</dbReference>
<gene>
    <name evidence="40" type="ORF">Syn7803C102_172</name>
    <name evidence="41" type="ORF">Syn7803C108_173</name>
    <name evidence="42" type="ORF">Syn7803C109_172</name>
    <name evidence="43" type="ORF">Syn7803C35_172</name>
    <name evidence="44" type="ORF">Syn7803C37_173</name>
    <name evidence="45" type="ORF">Syn7803C39_172</name>
    <name evidence="46" type="ORF">Syn7803C40_173</name>
    <name evidence="1" type="ORF">Syn7803C45_174</name>
    <name evidence="2" type="ORF">Syn7803C46_172</name>
    <name evidence="3" type="ORF">Syn7803C48_172</name>
    <name evidence="4" type="ORF">Syn7803C49_174</name>
    <name evidence="5" type="ORF">Syn7803C54_173</name>
    <name evidence="6" type="ORF">Syn7803C55_169</name>
    <name evidence="7" type="ORF">Syn7803C57_172</name>
    <name evidence="8" type="ORF">Syn7803C72_172</name>
    <name evidence="9" type="ORF">Syn7803C73_172</name>
    <name evidence="10" type="ORF">Syn7803C75_172</name>
    <name evidence="11" type="ORF">Syn7803C77_172</name>
    <name evidence="12" type="ORF">Syn7803C88_172</name>
    <name evidence="13" type="ORF">Syn7803C89_172</name>
    <name evidence="14" type="ORF">Syn7803C93_173</name>
    <name evidence="15" type="ORF">Syn7803US104_173</name>
    <name evidence="16" type="ORF">Syn7803US108_172</name>
    <name evidence="17" type="ORF">Syn7803US109_173</name>
    <name evidence="18" type="ORF">Syn7803US110_172</name>
    <name evidence="19" type="ORF">Syn7803US111_171</name>
    <name evidence="20" type="ORF">Syn7803US113_172</name>
    <name evidence="21" type="ORF">Syn7803US114_172</name>
    <name evidence="22" type="ORF">Syn7803US115_171</name>
    <name evidence="23" type="ORF">Syn7803US116_172</name>
    <name evidence="24" type="ORF">Syn7803US122_172</name>
    <name evidence="25" type="ORF">Syn7803US59_172</name>
    <name evidence="26" type="ORF">Syn7803US5_174</name>
    <name evidence="27" type="ORF">Syn7803US61_171</name>
    <name evidence="28" type="ORF">Syn7803US63_171</name>
    <name evidence="29" type="ORF">Syn7803US64_173</name>
    <name evidence="30" type="ORF">Syn7803US65_174</name>
    <name evidence="31" type="ORF">Syn7803US71_172</name>
    <name evidence="32" type="ORF">Syn7803US78_172</name>
    <name evidence="33" type="ORF">Syn7803US80_174</name>
    <name evidence="34" type="ORF">Syn7803US82_172</name>
    <name evidence="35" type="ORF">Syn7803US83_172</name>
    <name evidence="36" type="ORF">Syn7803US85_172</name>
    <name evidence="37" type="ORF">Syn7803US89_172</name>
    <name evidence="38" type="ORF">Syn7803US94_173</name>
    <name evidence="39" type="ORF">Syn7803US95_173</name>
</gene>
<dbReference type="Proteomes" id="UP000185367">
    <property type="component" value="Segment"/>
</dbReference>
<dbReference type="EMBL" id="KJ019073">
    <property type="protein sequence ID" value="AIX24951.1"/>
    <property type="molecule type" value="Genomic_DNA"/>
</dbReference>
<dbReference type="EMBL" id="KJ019036">
    <property type="protein sequence ID" value="AIX16479.1"/>
    <property type="molecule type" value="Genomic_DNA"/>
</dbReference>
<evidence type="ECO:0000313" key="4">
    <source>
        <dbReference type="EMBL" id="AIX15650.1"/>
    </source>
</evidence>
<evidence type="ECO:0000313" key="13">
    <source>
        <dbReference type="EMBL" id="AIX21277.1"/>
    </source>
</evidence>
<evidence type="ECO:0000313" key="18">
    <source>
        <dbReference type="EMBL" id="AIX25168.1"/>
    </source>
</evidence>
<dbReference type="Proteomes" id="UP000185354">
    <property type="component" value="Segment"/>
</dbReference>
<evidence type="ECO:0000313" key="41">
    <source>
        <dbReference type="EMBL" id="AIX40535.1"/>
    </source>
</evidence>
<evidence type="ECO:0000313" key="29">
    <source>
        <dbReference type="EMBL" id="AIX35936.1"/>
    </source>
</evidence>
<evidence type="ECO:0000313" key="24">
    <source>
        <dbReference type="EMBL" id="AIX27105.1"/>
    </source>
</evidence>
<dbReference type="Proteomes" id="UP000185360">
    <property type="component" value="Genome"/>
</dbReference>
<dbReference type="Proteomes" id="UP000185362">
    <property type="component" value="Segment"/>
</dbReference>
<dbReference type="RefSeq" id="YP_009133515.1">
    <property type="nucleotide sequence ID" value="NC_026923.1"/>
</dbReference>
<dbReference type="Proteomes" id="UP000185368">
    <property type="component" value="Segment"/>
</dbReference>
<accession>A0A0E3HXY0</accession>
<dbReference type="Proteomes" id="UP000185386">
    <property type="component" value="Segment"/>
</dbReference>
<evidence type="ECO:0000313" key="26">
    <source>
        <dbReference type="EMBL" id="AIX34872.1"/>
    </source>
</evidence>
<dbReference type="EMBL" id="KJ019080">
    <property type="protein sequence ID" value="AIX26469.1"/>
    <property type="molecule type" value="Genomic_DNA"/>
</dbReference>
<dbReference type="EMBL" id="KJ019164">
    <property type="protein sequence ID" value="AIX46871.1"/>
    <property type="molecule type" value="Genomic_DNA"/>
</dbReference>
<dbReference type="Proteomes" id="UP000185365">
    <property type="component" value="Segment"/>
</dbReference>
<evidence type="ECO:0000313" key="50">
    <source>
        <dbReference type="Proteomes" id="UP000185365"/>
    </source>
</evidence>
<dbReference type="EMBL" id="KJ019031">
    <property type="protein sequence ID" value="AIX15430.1"/>
    <property type="molecule type" value="Genomic_DNA"/>
</dbReference>
<dbReference type="Proteomes" id="UP000185379">
    <property type="component" value="Segment"/>
</dbReference>
<dbReference type="Proteomes" id="UP000185376">
    <property type="component" value="Segment"/>
</dbReference>
<evidence type="ECO:0000313" key="28">
    <source>
        <dbReference type="EMBL" id="AIX35717.1"/>
    </source>
</evidence>
<dbReference type="EMBL" id="KJ019120">
    <property type="protein sequence ID" value="AIX36374.1"/>
    <property type="molecule type" value="Genomic_DNA"/>
</dbReference>
<dbReference type="EMBL" id="KJ019118">
    <property type="protein sequence ID" value="AIX35936.1"/>
    <property type="molecule type" value="Genomic_DNA"/>
</dbReference>
<evidence type="ECO:0000313" key="42">
    <source>
        <dbReference type="EMBL" id="AIX40753.1"/>
    </source>
</evidence>
<dbReference type="EMBL" id="KJ019139">
    <property type="protein sequence ID" value="AIX40535.1"/>
    <property type="molecule type" value="Genomic_DNA"/>
</dbReference>
<evidence type="ECO:0000313" key="48">
    <source>
        <dbReference type="Proteomes" id="UP000185343"/>
    </source>
</evidence>
<dbReference type="Proteomes" id="UP000185373">
    <property type="component" value="Segment"/>
</dbReference>
<dbReference type="EMBL" id="KJ019126">
    <property type="protein sequence ID" value="AIX37736.1"/>
    <property type="molecule type" value="Genomic_DNA"/>
</dbReference>
<evidence type="ECO:0000313" key="19">
    <source>
        <dbReference type="EMBL" id="AIX25386.1"/>
    </source>
</evidence>
<evidence type="ECO:0000313" key="25">
    <source>
        <dbReference type="EMBL" id="AIX34651.1"/>
    </source>
</evidence>
<dbReference type="EMBL" id="KJ019136">
    <property type="protein sequence ID" value="AIX39898.1"/>
    <property type="molecule type" value="Genomic_DNA"/>
</dbReference>
<dbReference type="EMBL" id="KJ019028">
    <property type="protein sequence ID" value="AIX14785.1"/>
    <property type="molecule type" value="Genomic_DNA"/>
</dbReference>
<dbReference type="Proteomes" id="UP000185370">
    <property type="component" value="Segment"/>
</dbReference>
<evidence type="ECO:0000313" key="12">
    <source>
        <dbReference type="EMBL" id="AIX21060.1"/>
    </source>
</evidence>
<dbReference type="Proteomes" id="UP000185357">
    <property type="component" value="Segment"/>
</dbReference>
<evidence type="ECO:0000313" key="16">
    <source>
        <dbReference type="EMBL" id="AIX24732.1"/>
    </source>
</evidence>
<evidence type="ECO:0000313" key="30">
    <source>
        <dbReference type="EMBL" id="AIX36156.1"/>
    </source>
</evidence>
<evidence type="ECO:0000313" key="2">
    <source>
        <dbReference type="EMBL" id="AIX15003.1"/>
    </source>
</evidence>
<evidence type="ECO:0000313" key="22">
    <source>
        <dbReference type="EMBL" id="AIX26251.1"/>
    </source>
</evidence>
<dbReference type="Proteomes" id="UP000185383">
    <property type="component" value="Segment"/>
</dbReference>
<dbReference type="Proteomes" id="UP000185361">
    <property type="component" value="Segment"/>
</dbReference>
<dbReference type="Proteomes" id="UP000185374">
    <property type="component" value="Segment"/>
</dbReference>
<dbReference type="Proteomes" id="UP000185358">
    <property type="component" value="Segment"/>
</dbReference>
<dbReference type="Proteomes" id="UP000185348">
    <property type="component" value="Segment"/>
</dbReference>
<dbReference type="Proteomes" id="UP000185378">
    <property type="component" value="Segment"/>
</dbReference>
<evidence type="ECO:0000313" key="23">
    <source>
        <dbReference type="EMBL" id="AIX26469.1"/>
    </source>
</evidence>
<evidence type="ECO:0000313" key="43">
    <source>
        <dbReference type="EMBL" id="AIX46009.1"/>
    </source>
</evidence>
<dbReference type="EMBL" id="KJ019056">
    <property type="protein sequence ID" value="AIX21060.1"/>
    <property type="molecule type" value="Genomic_DNA"/>
</dbReference>
<dbReference type="Proteomes" id="UP000185366">
    <property type="component" value="Segment"/>
</dbReference>
<dbReference type="EMBL" id="KJ019117">
    <property type="protein sequence ID" value="AIX35717.1"/>
    <property type="molecule type" value="Genomic_DNA"/>
</dbReference>
<dbReference type="Proteomes" id="UP000185347">
    <property type="component" value="Segment"/>
</dbReference>
<dbReference type="EMBL" id="KJ019083">
    <property type="protein sequence ID" value="AIX27105.1"/>
    <property type="molecule type" value="Genomic_DNA"/>
</dbReference>
<organism evidence="29 49">
    <name type="scientific">Synechococcus phage ACG-2014d</name>
    <dbReference type="NCBI Taxonomy" id="1493509"/>
    <lineage>
        <taxon>Viruses</taxon>
        <taxon>Duplodnaviria</taxon>
        <taxon>Heunggongvirae</taxon>
        <taxon>Uroviricota</taxon>
        <taxon>Caudoviricetes</taxon>
        <taxon>Pantevenvirales</taxon>
        <taxon>Kyanoviridae</taxon>
        <taxon>Lowelvirus</taxon>
        <taxon>Lowelvirus tuscon4d</taxon>
    </lineage>
</organism>
<reference evidence="47 48" key="1">
    <citation type="submission" date="2013-12" db="EMBL/GenBank/DDBJ databases">
        <title>Ecological redundancy of diverse viral populations within a natural community.</title>
        <authorList>
            <person name="Gregory A.C."/>
            <person name="LaButti K."/>
            <person name="Copeland A."/>
            <person name="Woyke T."/>
            <person name="Sullivan M.B."/>
        </authorList>
    </citation>
    <scope>NUCLEOTIDE SEQUENCE [LARGE SCALE GENOMIC DNA]</scope>
    <source>
        <strain evidence="40">Syn7803C102</strain>
        <strain evidence="41">Syn7803C108</strain>
        <strain evidence="42">Syn7803C109</strain>
        <strain evidence="43">Syn7803C35</strain>
        <strain evidence="44">Syn7803C37</strain>
        <strain evidence="45">Syn7803C39</strain>
        <strain evidence="46">Syn7803C40</strain>
        <strain evidence="1">Syn7803C45</strain>
        <strain evidence="2">Syn7803C46</strain>
        <strain evidence="3">Syn7803C48</strain>
        <strain evidence="4">Syn7803C49</strain>
        <strain evidence="5">Syn7803C54</strain>
        <strain evidence="6">Syn7803C55</strain>
        <strain evidence="7">Syn7803C57</strain>
        <strain evidence="8">Syn7803C72</strain>
        <strain evidence="9">Syn7803C73</strain>
        <strain evidence="10">Syn7803C75</strain>
        <strain evidence="11">Syn7803C77</strain>
        <strain evidence="12">Syn7803C88</strain>
        <strain evidence="13">Syn7803C89</strain>
        <strain evidence="14">Syn7803C93</strain>
        <strain evidence="15">Syn7803US104</strain>
        <strain evidence="16">Syn7803US108</strain>
        <strain evidence="17">Syn7803US109</strain>
        <strain evidence="18">Syn7803US110</strain>
        <strain evidence="19">Syn7803US111</strain>
        <strain evidence="20">Syn7803US113</strain>
        <strain evidence="21">Syn7803US114</strain>
        <strain evidence="22">Syn7803US115</strain>
        <strain evidence="23">Syn7803US116</strain>
        <strain evidence="24">Syn7803US122</strain>
        <strain evidence="26">Syn7803US5</strain>
        <strain evidence="25">Syn7803US59</strain>
        <strain evidence="27">Syn7803US61</strain>
        <strain evidence="28">Syn7803US63</strain>
        <strain evidence="29">Syn7803US64</strain>
        <strain evidence="30">Syn7803US65</strain>
        <strain evidence="31">Syn7803US71</strain>
        <strain evidence="32">Syn7803US78</strain>
        <strain evidence="33">Syn7803US80</strain>
        <strain evidence="34">Syn7803US82</strain>
        <strain evidence="35">Syn7803US83</strain>
        <strain evidence="36">Syn7803US85</strain>
        <strain evidence="37">Syn7803US89</strain>
        <strain evidence="38">Syn7803US94</strain>
        <strain evidence="39">Syn7803US95</strain>
    </source>
</reference>
<dbReference type="EMBL" id="KJ019057">
    <property type="protein sequence ID" value="AIX21277.1"/>
    <property type="molecule type" value="Genomic_DNA"/>
</dbReference>
<sequence length="62" mass="7172">MTQEELYNDFELNLVHAEITALVDQLHEHVSAARDEESFLVTNRINELIEWASSSVDRASHF</sequence>
<dbReference type="Proteomes" id="UP000185344">
    <property type="component" value="Segment"/>
</dbReference>
<dbReference type="EMBL" id="KJ019047">
    <property type="protein sequence ID" value="AIX18976.1"/>
    <property type="molecule type" value="Genomic_DNA"/>
</dbReference>
<evidence type="ECO:0000313" key="21">
    <source>
        <dbReference type="EMBL" id="AIX26034.1"/>
    </source>
</evidence>
<dbReference type="EMBL" id="KJ019124">
    <property type="protein sequence ID" value="AIX37300.1"/>
    <property type="molecule type" value="Genomic_DNA"/>
</dbReference>
<evidence type="ECO:0000313" key="32">
    <source>
        <dbReference type="EMBL" id="AIX36591.1"/>
    </source>
</evidence>
<dbReference type="Proteomes" id="UP000185375">
    <property type="component" value="Segment"/>
</dbReference>
<dbReference type="EMBL" id="KJ019140">
    <property type="protein sequence ID" value="AIX40753.1"/>
    <property type="molecule type" value="Genomic_DNA"/>
</dbReference>
<dbReference type="Proteomes" id="UP000185377">
    <property type="component" value="Segment"/>
</dbReference>
<evidence type="ECO:0000313" key="20">
    <source>
        <dbReference type="EMBL" id="AIX25816.1"/>
    </source>
</evidence>
<dbReference type="EMBL" id="KJ019127">
    <property type="protein sequence ID" value="AIX37954.1"/>
    <property type="molecule type" value="Genomic_DNA"/>
</dbReference>
<evidence type="ECO:0000313" key="47">
    <source>
        <dbReference type="Proteomes" id="UP000033003"/>
    </source>
</evidence>
<dbReference type="EMBL" id="KJ019121">
    <property type="protein sequence ID" value="AIX36591.1"/>
    <property type="molecule type" value="Genomic_DNA"/>
</dbReference>
<dbReference type="EMBL" id="KJ019129">
    <property type="protein sequence ID" value="AIX38387.1"/>
    <property type="molecule type" value="Genomic_DNA"/>
</dbReference>
<dbReference type="Proteomes" id="UP000185350">
    <property type="component" value="Segment"/>
</dbReference>
<evidence type="ECO:0000313" key="45">
    <source>
        <dbReference type="EMBL" id="AIX46871.1"/>
    </source>
</evidence>
<evidence type="ECO:0000313" key="5">
    <source>
        <dbReference type="EMBL" id="AIX16078.1"/>
    </source>
</evidence>
<dbReference type="Proteomes" id="UP000185382">
    <property type="component" value="Segment"/>
</dbReference>
<evidence type="ECO:0000313" key="9">
    <source>
        <dbReference type="EMBL" id="AIX18976.1"/>
    </source>
</evidence>
<dbReference type="Proteomes" id="UP000185363">
    <property type="component" value="Segment"/>
</dbReference>
<evidence type="ECO:0000313" key="31">
    <source>
        <dbReference type="EMBL" id="AIX36374.1"/>
    </source>
</evidence>
<evidence type="ECO:0000313" key="34">
    <source>
        <dbReference type="EMBL" id="AIX37518.1"/>
    </source>
</evidence>
<dbReference type="Proteomes" id="UP000185343">
    <property type="component" value="Segment"/>
</dbReference>
<dbReference type="EMBL" id="KJ019034">
    <property type="protein sequence ID" value="AIX16078.1"/>
    <property type="molecule type" value="Genomic_DNA"/>
</dbReference>
<dbReference type="Proteomes" id="UP000185346">
    <property type="component" value="Segment"/>
</dbReference>
<dbReference type="EMBL" id="KJ019032">
    <property type="protein sequence ID" value="AIX15650.1"/>
    <property type="molecule type" value="Genomic_DNA"/>
</dbReference>
<dbReference type="Proteomes" id="UP000185364">
    <property type="component" value="Segment"/>
</dbReference>
<evidence type="ECO:0000313" key="39">
    <source>
        <dbReference type="EMBL" id="AIX38823.1"/>
    </source>
</evidence>
<evidence type="ECO:0000313" key="40">
    <source>
        <dbReference type="EMBL" id="AIX39898.1"/>
    </source>
</evidence>
<dbReference type="EMBL" id="KJ019113">
    <property type="protein sequence ID" value="AIX34872.1"/>
    <property type="molecule type" value="Genomic_DNA"/>
</dbReference>
<evidence type="ECO:0000313" key="49">
    <source>
        <dbReference type="Proteomes" id="UP000185352"/>
    </source>
</evidence>
<dbReference type="EMBL" id="KJ019131">
    <property type="protein sequence ID" value="AIX38823.1"/>
    <property type="molecule type" value="Genomic_DNA"/>
</dbReference>
<dbReference type="Proteomes" id="UP000185385">
    <property type="component" value="Segment"/>
</dbReference>
<evidence type="ECO:0000313" key="35">
    <source>
        <dbReference type="EMBL" id="AIX37736.1"/>
    </source>
</evidence>
<dbReference type="Proteomes" id="UP000220606">
    <property type="component" value="Segment"/>
</dbReference>
<dbReference type="EMBL" id="KJ019074">
    <property type="protein sequence ID" value="AIX25168.1"/>
    <property type="molecule type" value="Genomic_DNA"/>
</dbReference>
<protein>
    <submittedName>
        <fullName evidence="29">Uncharacterized protein</fullName>
    </submittedName>
</protein>
<evidence type="ECO:0000313" key="3">
    <source>
        <dbReference type="EMBL" id="AIX15430.1"/>
    </source>
</evidence>
<dbReference type="EMBL" id="KJ019062">
    <property type="protein sequence ID" value="AIX22507.1"/>
    <property type="molecule type" value="Genomic_DNA"/>
</dbReference>
<name>A0A0E3HXY0_9CAUD</name>
<evidence type="ECO:0000313" key="33">
    <source>
        <dbReference type="EMBL" id="AIX37300.1"/>
    </source>
</evidence>
<dbReference type="Proteomes" id="UP000185381">
    <property type="component" value="Genome"/>
</dbReference>
<dbReference type="Proteomes" id="UP000185380">
    <property type="component" value="Segment"/>
</dbReference>
<dbReference type="Proteomes" id="UP000033003">
    <property type="component" value="Segment"/>
</dbReference>
<evidence type="ECO:0000313" key="7">
    <source>
        <dbReference type="EMBL" id="AIX16479.1"/>
    </source>
</evidence>
<dbReference type="Proteomes" id="UP000185356">
    <property type="component" value="Segment"/>
</dbReference>
<evidence type="ECO:0000313" key="14">
    <source>
        <dbReference type="EMBL" id="AIX22507.1"/>
    </source>
</evidence>
<dbReference type="EMBL" id="KJ019160">
    <property type="protein sequence ID" value="AIX46009.1"/>
    <property type="molecule type" value="Genomic_DNA"/>
</dbReference>
<dbReference type="Proteomes" id="UP000185351">
    <property type="component" value="Segment"/>
</dbReference>
<dbReference type="Proteomes" id="UP000185345">
    <property type="component" value="Segment"/>
</dbReference>
<keyword evidence="50" id="KW-1185">Reference proteome</keyword>
<dbReference type="Proteomes" id="UP000185372">
    <property type="component" value="Genome"/>
</dbReference>
<dbReference type="EMBL" id="KJ019075">
    <property type="protein sequence ID" value="AIX25386.1"/>
    <property type="molecule type" value="Genomic_DNA"/>
</dbReference>
<dbReference type="EMBL" id="KJ019130">
    <property type="protein sequence ID" value="AIX38605.1"/>
    <property type="molecule type" value="Genomic_DNA"/>
</dbReference>
<dbReference type="EMBL" id="KJ019078">
    <property type="protein sequence ID" value="AIX26034.1"/>
    <property type="molecule type" value="Genomic_DNA"/>
</dbReference>
<dbReference type="EMBL" id="KJ019035">
    <property type="protein sequence ID" value="AIX16294.1"/>
    <property type="molecule type" value="Genomic_DNA"/>
</dbReference>
<evidence type="ECO:0000313" key="11">
    <source>
        <dbReference type="EMBL" id="AIX19629.1"/>
    </source>
</evidence>
<evidence type="ECO:0000313" key="17">
    <source>
        <dbReference type="EMBL" id="AIX24951.1"/>
    </source>
</evidence>
<dbReference type="Proteomes" id="UP000185349">
    <property type="component" value="Segment"/>
</dbReference>